<gene>
    <name evidence="10" type="ORF">O3P69_018187</name>
</gene>
<dbReference type="Gene3D" id="3.30.160.60">
    <property type="entry name" value="Classic Zinc Finger"/>
    <property type="match status" value="4"/>
</dbReference>
<keyword evidence="6" id="KW-0539">Nucleus</keyword>
<dbReference type="Proteomes" id="UP001487740">
    <property type="component" value="Unassembled WGS sequence"/>
</dbReference>
<dbReference type="GO" id="GO:0045893">
    <property type="term" value="P:positive regulation of DNA-templated transcription"/>
    <property type="evidence" value="ECO:0007669"/>
    <property type="project" value="UniProtKB-ARBA"/>
</dbReference>
<evidence type="ECO:0000256" key="4">
    <source>
        <dbReference type="ARBA" id="ARBA00022771"/>
    </source>
</evidence>
<evidence type="ECO:0000256" key="1">
    <source>
        <dbReference type="ARBA" id="ARBA00004123"/>
    </source>
</evidence>
<accession>A0AAW0TM50</accession>
<dbReference type="AlphaFoldDB" id="A0AAW0TM50"/>
<feature type="domain" description="C2H2-type" evidence="9">
    <location>
        <begin position="207"/>
        <end position="237"/>
    </location>
</feature>
<evidence type="ECO:0000256" key="2">
    <source>
        <dbReference type="ARBA" id="ARBA00022723"/>
    </source>
</evidence>
<evidence type="ECO:0000313" key="10">
    <source>
        <dbReference type="EMBL" id="KAK8387452.1"/>
    </source>
</evidence>
<feature type="region of interest" description="Disordered" evidence="8">
    <location>
        <begin position="327"/>
        <end position="387"/>
    </location>
</feature>
<dbReference type="FunFam" id="3.30.160.60:FF:001732">
    <property type="entry name" value="Zgc:162936"/>
    <property type="match status" value="1"/>
</dbReference>
<dbReference type="GO" id="GO:0006357">
    <property type="term" value="P:regulation of transcription by RNA polymerase II"/>
    <property type="evidence" value="ECO:0007669"/>
    <property type="project" value="TreeGrafter"/>
</dbReference>
<protein>
    <recommendedName>
        <fullName evidence="9">C2H2-type domain-containing protein</fullName>
    </recommendedName>
</protein>
<dbReference type="GO" id="GO:0005694">
    <property type="term" value="C:chromosome"/>
    <property type="evidence" value="ECO:0007669"/>
    <property type="project" value="UniProtKB-ARBA"/>
</dbReference>
<reference evidence="10 11" key="1">
    <citation type="submission" date="2023-03" db="EMBL/GenBank/DDBJ databases">
        <title>High-quality genome of Scylla paramamosain provides insights in environmental adaptation.</title>
        <authorList>
            <person name="Zhang L."/>
        </authorList>
    </citation>
    <scope>NUCLEOTIDE SEQUENCE [LARGE SCALE GENOMIC DNA]</scope>
    <source>
        <strain evidence="10">LZ_2023a</strain>
        <tissue evidence="10">Muscle</tissue>
    </source>
</reference>
<evidence type="ECO:0000256" key="3">
    <source>
        <dbReference type="ARBA" id="ARBA00022737"/>
    </source>
</evidence>
<keyword evidence="2" id="KW-0479">Metal-binding</keyword>
<feature type="domain" description="C2H2-type" evidence="9">
    <location>
        <begin position="63"/>
        <end position="93"/>
    </location>
</feature>
<evidence type="ECO:0000256" key="5">
    <source>
        <dbReference type="ARBA" id="ARBA00022833"/>
    </source>
</evidence>
<dbReference type="GO" id="GO:0008270">
    <property type="term" value="F:zinc ion binding"/>
    <property type="evidence" value="ECO:0007669"/>
    <property type="project" value="UniProtKB-KW"/>
</dbReference>
<sequence>MKYNVEWWQSCKGEGGGSYGRQAWQRQQGKAGQIPVVVGDQPHSPSDTSATAPPSDQAQEPVAICHLCRKTFHGRYQKYNLKRHMSIHAGEKPFSCPFCHHRTNQKYNMQQHLLVCRRRPAHEPPPPPSVAPWTQNTNNSCTSAGDRTCVGACGVGLRTRPMGETKPCIKRQGVVCDRNLDAPLVGPPQQHGGGGEGSDGAAVRACVQCPVCGRQFQGTKRNYLLNRHFQIHTGEKPYQCPHCSHRANRKSNLKMHIESRHGSQALFYSRTPDDSSTSQDATGLGFLAESLASPPDPQFQQQSSTVHKVAAERRDSTQGLAFHKMSTIAQETGPLTRQAAREKAALSERVHEDSVDDSPFSPFTDFLNVRQDATTGEAGHDGYGHQP</sequence>
<dbReference type="GO" id="GO:0003700">
    <property type="term" value="F:DNA-binding transcription factor activity"/>
    <property type="evidence" value="ECO:0007669"/>
    <property type="project" value="TreeGrafter"/>
</dbReference>
<keyword evidence="5" id="KW-0862">Zinc</keyword>
<dbReference type="SUPFAM" id="SSF57667">
    <property type="entry name" value="beta-beta-alpha zinc fingers"/>
    <property type="match status" value="2"/>
</dbReference>
<dbReference type="GO" id="GO:0005634">
    <property type="term" value="C:nucleus"/>
    <property type="evidence" value="ECO:0007669"/>
    <property type="project" value="UniProtKB-SubCell"/>
</dbReference>
<dbReference type="EMBL" id="JARAKH010000030">
    <property type="protein sequence ID" value="KAK8387452.1"/>
    <property type="molecule type" value="Genomic_DNA"/>
</dbReference>
<feature type="domain" description="C2H2-type" evidence="9">
    <location>
        <begin position="238"/>
        <end position="266"/>
    </location>
</feature>
<evidence type="ECO:0000256" key="6">
    <source>
        <dbReference type="ARBA" id="ARBA00023242"/>
    </source>
</evidence>
<feature type="region of interest" description="Disordered" evidence="8">
    <location>
        <begin position="13"/>
        <end position="58"/>
    </location>
</feature>
<proteinExistence type="predicted"/>
<dbReference type="PANTHER" id="PTHR24390:SF233">
    <property type="entry name" value="C2H2-TYPE DOMAIN-CONTAINING PROTEIN"/>
    <property type="match status" value="1"/>
</dbReference>
<comment type="caution">
    <text evidence="10">The sequence shown here is derived from an EMBL/GenBank/DDBJ whole genome shotgun (WGS) entry which is preliminary data.</text>
</comment>
<dbReference type="PANTHER" id="PTHR24390">
    <property type="entry name" value="ZINC FINGER PROTEIN"/>
    <property type="match status" value="1"/>
</dbReference>
<dbReference type="InterPro" id="IPR036236">
    <property type="entry name" value="Znf_C2H2_sf"/>
</dbReference>
<name>A0AAW0TM50_SCYPA</name>
<evidence type="ECO:0000256" key="7">
    <source>
        <dbReference type="PROSITE-ProRule" id="PRU00042"/>
    </source>
</evidence>
<evidence type="ECO:0000256" key="8">
    <source>
        <dbReference type="SAM" id="MobiDB-lite"/>
    </source>
</evidence>
<feature type="compositionally biased region" description="Basic and acidic residues" evidence="8">
    <location>
        <begin position="339"/>
        <end position="353"/>
    </location>
</feature>
<evidence type="ECO:0000259" key="9">
    <source>
        <dbReference type="PROSITE" id="PS50157"/>
    </source>
</evidence>
<dbReference type="GO" id="GO:0000978">
    <property type="term" value="F:RNA polymerase II cis-regulatory region sequence-specific DNA binding"/>
    <property type="evidence" value="ECO:0007669"/>
    <property type="project" value="TreeGrafter"/>
</dbReference>
<dbReference type="SMART" id="SM00355">
    <property type="entry name" value="ZnF_C2H2"/>
    <property type="match status" value="4"/>
</dbReference>
<comment type="subcellular location">
    <subcellularLocation>
        <location evidence="1">Nucleus</location>
    </subcellularLocation>
</comment>
<keyword evidence="4 7" id="KW-0863">Zinc-finger</keyword>
<feature type="compositionally biased region" description="Low complexity" evidence="8">
    <location>
        <begin position="42"/>
        <end position="56"/>
    </location>
</feature>
<feature type="region of interest" description="Disordered" evidence="8">
    <location>
        <begin position="120"/>
        <end position="139"/>
    </location>
</feature>
<dbReference type="InterPro" id="IPR013087">
    <property type="entry name" value="Znf_C2H2_type"/>
</dbReference>
<feature type="compositionally biased region" description="Basic and acidic residues" evidence="8">
    <location>
        <begin position="378"/>
        <end position="387"/>
    </location>
</feature>
<keyword evidence="3" id="KW-0677">Repeat</keyword>
<organism evidence="10 11">
    <name type="scientific">Scylla paramamosain</name>
    <name type="common">Mud crab</name>
    <dbReference type="NCBI Taxonomy" id="85552"/>
    <lineage>
        <taxon>Eukaryota</taxon>
        <taxon>Metazoa</taxon>
        <taxon>Ecdysozoa</taxon>
        <taxon>Arthropoda</taxon>
        <taxon>Crustacea</taxon>
        <taxon>Multicrustacea</taxon>
        <taxon>Malacostraca</taxon>
        <taxon>Eumalacostraca</taxon>
        <taxon>Eucarida</taxon>
        <taxon>Decapoda</taxon>
        <taxon>Pleocyemata</taxon>
        <taxon>Brachyura</taxon>
        <taxon>Eubrachyura</taxon>
        <taxon>Portunoidea</taxon>
        <taxon>Portunidae</taxon>
        <taxon>Portuninae</taxon>
        <taxon>Scylla</taxon>
    </lineage>
</organism>
<evidence type="ECO:0000313" key="11">
    <source>
        <dbReference type="Proteomes" id="UP001487740"/>
    </source>
</evidence>
<keyword evidence="11" id="KW-1185">Reference proteome</keyword>
<dbReference type="PROSITE" id="PS50157">
    <property type="entry name" value="ZINC_FINGER_C2H2_2"/>
    <property type="match status" value="3"/>
</dbReference>